<dbReference type="GO" id="GO:0045292">
    <property type="term" value="P:mRNA cis splicing, via spliceosome"/>
    <property type="evidence" value="ECO:0007669"/>
    <property type="project" value="EnsemblFungi"/>
</dbReference>
<keyword evidence="8" id="KW-0687">Ribonucleoprotein</keyword>
<keyword evidence="4" id="KW-0747">Spliceosome</keyword>
<evidence type="ECO:0000256" key="3">
    <source>
        <dbReference type="ARBA" id="ARBA00022664"/>
    </source>
</evidence>
<comment type="subcellular location">
    <subcellularLocation>
        <location evidence="1">Nucleus</location>
    </subcellularLocation>
</comment>
<organism evidence="11 12">
    <name type="scientific">Wickerhamomyces anomalus (strain ATCC 58044 / CBS 1984 / NCYC 433 / NRRL Y-366-8)</name>
    <name type="common">Yeast</name>
    <name type="synonym">Hansenula anomala</name>
    <dbReference type="NCBI Taxonomy" id="683960"/>
    <lineage>
        <taxon>Eukaryota</taxon>
        <taxon>Fungi</taxon>
        <taxon>Dikarya</taxon>
        <taxon>Ascomycota</taxon>
        <taxon>Saccharomycotina</taxon>
        <taxon>Saccharomycetes</taxon>
        <taxon>Phaffomycetales</taxon>
        <taxon>Wickerhamomycetaceae</taxon>
        <taxon>Wickerhamomyces</taxon>
    </lineage>
</organism>
<dbReference type="GO" id="GO:0046540">
    <property type="term" value="C:U4/U6 x U5 tri-snRNP complex"/>
    <property type="evidence" value="ECO:0007669"/>
    <property type="project" value="EnsemblFungi"/>
</dbReference>
<dbReference type="PANTHER" id="PTHR13904">
    <property type="entry name" value="PRE-MRNA SPLICING FACTOR PRP31"/>
    <property type="match status" value="1"/>
</dbReference>
<keyword evidence="3" id="KW-0507">mRNA processing</keyword>
<evidence type="ECO:0000256" key="4">
    <source>
        <dbReference type="ARBA" id="ARBA00022728"/>
    </source>
</evidence>
<keyword evidence="5" id="KW-0694">RNA-binding</keyword>
<proteinExistence type="inferred from homology"/>
<dbReference type="GO" id="GO:0071011">
    <property type="term" value="C:precatalytic spliceosome"/>
    <property type="evidence" value="ECO:0007669"/>
    <property type="project" value="TreeGrafter"/>
</dbReference>
<protein>
    <recommendedName>
        <fullName evidence="10">Nop domain-containing protein</fullName>
    </recommendedName>
</protein>
<evidence type="ECO:0000313" key="12">
    <source>
        <dbReference type="Proteomes" id="UP000094112"/>
    </source>
</evidence>
<feature type="region of interest" description="Disordered" evidence="9">
    <location>
        <begin position="305"/>
        <end position="334"/>
    </location>
</feature>
<dbReference type="GeneID" id="30199342"/>
<dbReference type="FunFam" id="1.10.246.90:FF:000002">
    <property type="entry name" value="U4/U6 small nuclear ribonucleoprotein Prp31"/>
    <property type="match status" value="1"/>
</dbReference>
<dbReference type="RefSeq" id="XP_019037152.1">
    <property type="nucleotide sequence ID" value="XM_019182096.1"/>
</dbReference>
<dbReference type="Pfam" id="PF09785">
    <property type="entry name" value="Prp31_C"/>
    <property type="match status" value="1"/>
</dbReference>
<dbReference type="InterPro" id="IPR027105">
    <property type="entry name" value="Prp31"/>
</dbReference>
<dbReference type="Pfam" id="PF01798">
    <property type="entry name" value="Nop"/>
    <property type="match status" value="1"/>
</dbReference>
<dbReference type="InterPro" id="IPR042239">
    <property type="entry name" value="Nop_C"/>
</dbReference>
<dbReference type="InterPro" id="IPR036070">
    <property type="entry name" value="Nop_dom_sf"/>
</dbReference>
<feature type="region of interest" description="Disordered" evidence="9">
    <location>
        <begin position="416"/>
        <end position="436"/>
    </location>
</feature>
<evidence type="ECO:0000256" key="7">
    <source>
        <dbReference type="ARBA" id="ARBA00023242"/>
    </source>
</evidence>
<dbReference type="Gene3D" id="1.10.287.4070">
    <property type="match status" value="1"/>
</dbReference>
<evidence type="ECO:0000259" key="10">
    <source>
        <dbReference type="PROSITE" id="PS51358"/>
    </source>
</evidence>
<dbReference type="STRING" id="683960.A0A1E3NXX3"/>
<evidence type="ECO:0000256" key="9">
    <source>
        <dbReference type="SAM" id="MobiDB-lite"/>
    </source>
</evidence>
<dbReference type="GO" id="GO:0000244">
    <property type="term" value="P:spliceosomal tri-snRNP complex assembly"/>
    <property type="evidence" value="ECO:0007669"/>
    <property type="project" value="InterPro"/>
</dbReference>
<dbReference type="InterPro" id="IPR012976">
    <property type="entry name" value="NOSIC"/>
</dbReference>
<dbReference type="InterPro" id="IPR002687">
    <property type="entry name" value="Nop_dom"/>
</dbReference>
<feature type="compositionally biased region" description="Basic and acidic residues" evidence="9">
    <location>
        <begin position="417"/>
        <end position="436"/>
    </location>
</feature>
<evidence type="ECO:0000256" key="5">
    <source>
        <dbReference type="ARBA" id="ARBA00022884"/>
    </source>
</evidence>
<evidence type="ECO:0000256" key="2">
    <source>
        <dbReference type="ARBA" id="ARBA00005572"/>
    </source>
</evidence>
<comment type="similarity">
    <text evidence="2">Belongs to the PRP31 family.</text>
</comment>
<dbReference type="EMBL" id="KV454212">
    <property type="protein sequence ID" value="ODQ57945.1"/>
    <property type="molecule type" value="Genomic_DNA"/>
</dbReference>
<keyword evidence="6" id="KW-0508">mRNA splicing</keyword>
<dbReference type="InterPro" id="IPR019175">
    <property type="entry name" value="Prp31_C"/>
</dbReference>
<feature type="compositionally biased region" description="Basic residues" evidence="9">
    <location>
        <begin position="325"/>
        <end position="334"/>
    </location>
</feature>
<dbReference type="SUPFAM" id="SSF89124">
    <property type="entry name" value="Nop domain"/>
    <property type="match status" value="1"/>
</dbReference>
<gene>
    <name evidence="11" type="ORF">WICANDRAFT_33636</name>
</gene>
<accession>A0A1E3NXX3</accession>
<evidence type="ECO:0000256" key="6">
    <source>
        <dbReference type="ARBA" id="ARBA00023187"/>
    </source>
</evidence>
<evidence type="ECO:0000256" key="8">
    <source>
        <dbReference type="ARBA" id="ARBA00023274"/>
    </source>
</evidence>
<name>A0A1E3NXX3_WICAA</name>
<dbReference type="GO" id="GO:0005687">
    <property type="term" value="C:U4 snRNP"/>
    <property type="evidence" value="ECO:0007669"/>
    <property type="project" value="TreeGrafter"/>
</dbReference>
<dbReference type="OrthoDB" id="4771285at2759"/>
<dbReference type="Proteomes" id="UP000094112">
    <property type="component" value="Unassembled WGS sequence"/>
</dbReference>
<dbReference type="PANTHER" id="PTHR13904:SF0">
    <property type="entry name" value="U4_U6 SMALL NUCLEAR RIBONUCLEOPROTEIN PRP31"/>
    <property type="match status" value="1"/>
</dbReference>
<feature type="domain" description="Nop" evidence="10">
    <location>
        <begin position="190"/>
        <end position="307"/>
    </location>
</feature>
<dbReference type="SMART" id="SM00931">
    <property type="entry name" value="NOSIC"/>
    <property type="match status" value="1"/>
</dbReference>
<keyword evidence="7" id="KW-0539">Nucleus</keyword>
<dbReference type="Gene3D" id="1.10.246.90">
    <property type="entry name" value="Nop domain"/>
    <property type="match status" value="1"/>
</dbReference>
<keyword evidence="12" id="KW-1185">Reference proteome</keyword>
<reference evidence="11 12" key="1">
    <citation type="journal article" date="2016" name="Proc. Natl. Acad. Sci. U.S.A.">
        <title>Comparative genomics of biotechnologically important yeasts.</title>
        <authorList>
            <person name="Riley R."/>
            <person name="Haridas S."/>
            <person name="Wolfe K.H."/>
            <person name="Lopes M.R."/>
            <person name="Hittinger C.T."/>
            <person name="Goeker M."/>
            <person name="Salamov A.A."/>
            <person name="Wisecaver J.H."/>
            <person name="Long T.M."/>
            <person name="Calvey C.H."/>
            <person name="Aerts A.L."/>
            <person name="Barry K.W."/>
            <person name="Choi C."/>
            <person name="Clum A."/>
            <person name="Coughlan A.Y."/>
            <person name="Deshpande S."/>
            <person name="Douglass A.P."/>
            <person name="Hanson S.J."/>
            <person name="Klenk H.-P."/>
            <person name="LaButti K.M."/>
            <person name="Lapidus A."/>
            <person name="Lindquist E.A."/>
            <person name="Lipzen A.M."/>
            <person name="Meier-Kolthoff J.P."/>
            <person name="Ohm R.A."/>
            <person name="Otillar R.P."/>
            <person name="Pangilinan J.L."/>
            <person name="Peng Y."/>
            <person name="Rokas A."/>
            <person name="Rosa C.A."/>
            <person name="Scheuner C."/>
            <person name="Sibirny A.A."/>
            <person name="Slot J.C."/>
            <person name="Stielow J.B."/>
            <person name="Sun H."/>
            <person name="Kurtzman C.P."/>
            <person name="Blackwell M."/>
            <person name="Grigoriev I.V."/>
            <person name="Jeffries T.W."/>
        </authorList>
    </citation>
    <scope>NUCLEOTIDE SEQUENCE [LARGE SCALE GENOMIC DNA]</scope>
    <source>
        <strain evidence="12">ATCC 58044 / CBS 1984 / NCYC 433 / NRRL Y-366-8</strain>
    </source>
</reference>
<evidence type="ECO:0000256" key="1">
    <source>
        <dbReference type="ARBA" id="ARBA00004123"/>
    </source>
</evidence>
<evidence type="ECO:0000313" key="11">
    <source>
        <dbReference type="EMBL" id="ODQ57945.1"/>
    </source>
</evidence>
<dbReference type="PROSITE" id="PS51358">
    <property type="entry name" value="NOP"/>
    <property type="match status" value="1"/>
</dbReference>
<sequence>MDKVTSQLHELVDSGKEVTTSDLLSRIDLSSIKDVTKISKLSHKVDPIIATIEKYTSQKVSKKEEYNFLITVNDLSVEITNEISLVHDFIKAHYRKRFPELESLIPNAIEYSKIVKVLQNNLNIDAENLSFLSKEKTLVLTMSSIQAKDASENIKEDELEKIVGACDLLLKLEDSRIKISDYVASRLSVFAPNLSATVGSYTAAQLMSVLGGLKGLAQTPSCNIASLGNKRAVGIGLGHSGVRQQGYLYYSDLIQSVYPDLRKQAMRIVSGKIILAARVDFSSSIPDGSQGQKWRRDIEEKLEKLAEPPENKAPKALPAPIDKSSKKRAGRKYRKMKQRFELSELRKAQNRMEFGKQENTVTDGFGEEIGLGMTGSLSNIPINTNTRAKVSKNMKNRLEKATQDSEFFNQSLLNFGEETKNDHRIQDGKETKRIKR</sequence>
<dbReference type="GO" id="GO:0003723">
    <property type="term" value="F:RNA binding"/>
    <property type="evidence" value="ECO:0007669"/>
    <property type="project" value="UniProtKB-KW"/>
</dbReference>
<dbReference type="AlphaFoldDB" id="A0A1E3NXX3"/>